<dbReference type="Proteomes" id="UP000485621">
    <property type="component" value="Unassembled WGS sequence"/>
</dbReference>
<evidence type="ECO:0000313" key="1">
    <source>
        <dbReference type="EMBL" id="OQB42381.1"/>
    </source>
</evidence>
<reference evidence="1" key="1">
    <citation type="submission" date="2017-02" db="EMBL/GenBank/DDBJ databases">
        <title>Delving into the versatile metabolic prowess of the omnipresent phylum Bacteroidetes.</title>
        <authorList>
            <person name="Nobu M.K."/>
            <person name="Mei R."/>
            <person name="Narihiro T."/>
            <person name="Kuroda K."/>
            <person name="Liu W.-T."/>
        </authorList>
    </citation>
    <scope>NUCLEOTIDE SEQUENCE</scope>
    <source>
        <strain evidence="1">ADurb.Bin160</strain>
    </source>
</reference>
<dbReference type="AlphaFoldDB" id="A0A1V5ZQG8"/>
<comment type="caution">
    <text evidence="1">The sequence shown here is derived from an EMBL/GenBank/DDBJ whole genome shotgun (WGS) entry which is preliminary data.</text>
</comment>
<sequence length="86" mass="10168">MSWSYIQKHPAEKVSVFSGFEVLVQKIEIFIQSTFGHNGELLERKYGMEKYYKELIKMAENNKCIDVSTLQEIEDTYKNLKKENLD</sequence>
<proteinExistence type="predicted"/>
<name>A0A1V5ZQG8_9BACT</name>
<gene>
    <name evidence="1" type="ORF">BWY04_00260</name>
</gene>
<accession>A0A1V5ZQG8</accession>
<organism evidence="1">
    <name type="scientific">candidate division CPR1 bacterium ADurb.Bin160</name>
    <dbReference type="NCBI Taxonomy" id="1852826"/>
    <lineage>
        <taxon>Bacteria</taxon>
        <taxon>candidate division CPR1</taxon>
    </lineage>
</organism>
<protein>
    <submittedName>
        <fullName evidence="1">Uncharacterized protein</fullName>
    </submittedName>
</protein>
<dbReference type="EMBL" id="MWDB01000003">
    <property type="protein sequence ID" value="OQB42381.1"/>
    <property type="molecule type" value="Genomic_DNA"/>
</dbReference>